<evidence type="ECO:0000259" key="7">
    <source>
        <dbReference type="PROSITE" id="PS50102"/>
    </source>
</evidence>
<evidence type="ECO:0000256" key="4">
    <source>
        <dbReference type="ARBA" id="ARBA00023242"/>
    </source>
</evidence>
<feature type="non-terminal residue" evidence="8">
    <location>
        <position position="1"/>
    </location>
</feature>
<dbReference type="Pfam" id="PF00076">
    <property type="entry name" value="RRM_1"/>
    <property type="match status" value="1"/>
</dbReference>
<dbReference type="CDD" id="cd12416">
    <property type="entry name" value="RRM4_RBM28_like"/>
    <property type="match status" value="1"/>
</dbReference>
<feature type="compositionally biased region" description="Low complexity" evidence="6">
    <location>
        <begin position="160"/>
        <end position="170"/>
    </location>
</feature>
<evidence type="ECO:0000256" key="5">
    <source>
        <dbReference type="PROSITE-ProRule" id="PRU00176"/>
    </source>
</evidence>
<dbReference type="InterPro" id="IPR051945">
    <property type="entry name" value="RRM_MRD1_RNA_proc_ribogen"/>
</dbReference>
<dbReference type="Gene3D" id="3.30.70.330">
    <property type="match status" value="2"/>
</dbReference>
<dbReference type="Proteomes" id="UP000789396">
    <property type="component" value="Unassembled WGS sequence"/>
</dbReference>
<dbReference type="GO" id="GO:0003729">
    <property type="term" value="F:mRNA binding"/>
    <property type="evidence" value="ECO:0007669"/>
    <property type="project" value="TreeGrafter"/>
</dbReference>
<dbReference type="AlphaFoldDB" id="A0A9N9CTY4"/>
<evidence type="ECO:0000256" key="3">
    <source>
        <dbReference type="ARBA" id="ARBA00022884"/>
    </source>
</evidence>
<dbReference type="InterPro" id="IPR012677">
    <property type="entry name" value="Nucleotide-bd_a/b_plait_sf"/>
</dbReference>
<name>A0A9N9CTY4_9GLOM</name>
<accession>A0A9N9CTY4</accession>
<reference evidence="8" key="1">
    <citation type="submission" date="2021-06" db="EMBL/GenBank/DDBJ databases">
        <authorList>
            <person name="Kallberg Y."/>
            <person name="Tangrot J."/>
            <person name="Rosling A."/>
        </authorList>
    </citation>
    <scope>NUCLEOTIDE SEQUENCE</scope>
    <source>
        <strain evidence="8">IN212</strain>
    </source>
</reference>
<dbReference type="OrthoDB" id="267048at2759"/>
<dbReference type="SUPFAM" id="SSF54928">
    <property type="entry name" value="RNA-binding domain, RBD"/>
    <property type="match status" value="2"/>
</dbReference>
<dbReference type="FunFam" id="3.30.70.330:FF:000182">
    <property type="entry name" value="RNA-binding motif protein 28"/>
    <property type="match status" value="1"/>
</dbReference>
<keyword evidence="9" id="KW-1185">Reference proteome</keyword>
<dbReference type="PANTHER" id="PTHR48039">
    <property type="entry name" value="RNA-BINDING MOTIF PROTEIN 14B"/>
    <property type="match status" value="1"/>
</dbReference>
<keyword evidence="4" id="KW-0539">Nucleus</keyword>
<sequence>YQEPELLKIFSVHGEVVEVNLPRKYPNGPLRGFAYIQYKKVEEAERAINAINETKHHGRTIAVDWSLPKDKYLKALKSQQSKYVCEQNNGYCIDSCAESSEEESNENETDESENQQVKSYNSYENRVIDMDIDHDDDEVDSTEDSSKDIDHDDESEVDSVENNNKNNNSVKNKLHTLSENAVLFVRNLSFEATEEELRLSTNEKKRKGIIHKSVLTADPSGSQALKFTLHGRVLSVVKAVDKDEAHRLMERNKNKRRKEDRRNTYLIKEGAVFPNTPDAALLPPSEVTKRAASFSARKNLLAKNPNLFISKTRLSMRNLPLSVDEKKIKNLGKESIKRFKEEVKKGKRADLTKTEKMEGWDKLVHIKQGYGFLEFTQHSHALAALRYLNNNPDIFGEKKRLIVEFSTENAIIVKKRARLSKDRDSKIRGHNKADDNNSNSVEVTESNNCSHLEQRNLKRKVRIILLYNEAIII</sequence>
<dbReference type="SMART" id="SM00360">
    <property type="entry name" value="RRM"/>
    <property type="match status" value="2"/>
</dbReference>
<evidence type="ECO:0000256" key="6">
    <source>
        <dbReference type="SAM" id="MobiDB-lite"/>
    </source>
</evidence>
<protein>
    <submittedName>
        <fullName evidence="8">11937_t:CDS:1</fullName>
    </submittedName>
</protein>
<comment type="subcellular location">
    <subcellularLocation>
        <location evidence="1">Nucleus</location>
    </subcellularLocation>
</comment>
<dbReference type="GO" id="GO:0005730">
    <property type="term" value="C:nucleolus"/>
    <property type="evidence" value="ECO:0007669"/>
    <property type="project" value="TreeGrafter"/>
</dbReference>
<organism evidence="8 9">
    <name type="scientific">Racocetra fulgida</name>
    <dbReference type="NCBI Taxonomy" id="60492"/>
    <lineage>
        <taxon>Eukaryota</taxon>
        <taxon>Fungi</taxon>
        <taxon>Fungi incertae sedis</taxon>
        <taxon>Mucoromycota</taxon>
        <taxon>Glomeromycotina</taxon>
        <taxon>Glomeromycetes</taxon>
        <taxon>Diversisporales</taxon>
        <taxon>Gigasporaceae</taxon>
        <taxon>Racocetra</taxon>
    </lineage>
</organism>
<evidence type="ECO:0000256" key="2">
    <source>
        <dbReference type="ARBA" id="ARBA00022737"/>
    </source>
</evidence>
<feature type="region of interest" description="Disordered" evidence="6">
    <location>
        <begin position="423"/>
        <end position="449"/>
    </location>
</feature>
<feature type="compositionally biased region" description="Acidic residues" evidence="6">
    <location>
        <begin position="132"/>
        <end position="143"/>
    </location>
</feature>
<dbReference type="PROSITE" id="PS50102">
    <property type="entry name" value="RRM"/>
    <property type="match status" value="2"/>
</dbReference>
<dbReference type="InterPro" id="IPR035979">
    <property type="entry name" value="RBD_domain_sf"/>
</dbReference>
<feature type="domain" description="RRM" evidence="7">
    <location>
        <begin position="1"/>
        <end position="68"/>
    </location>
</feature>
<evidence type="ECO:0000313" key="9">
    <source>
        <dbReference type="Proteomes" id="UP000789396"/>
    </source>
</evidence>
<evidence type="ECO:0000256" key="1">
    <source>
        <dbReference type="ARBA" id="ARBA00004123"/>
    </source>
</evidence>
<keyword evidence="3 5" id="KW-0694">RNA-binding</keyword>
<dbReference type="InterPro" id="IPR000504">
    <property type="entry name" value="RRM_dom"/>
</dbReference>
<feature type="compositionally biased region" description="Basic and acidic residues" evidence="6">
    <location>
        <begin position="423"/>
        <end position="435"/>
    </location>
</feature>
<keyword evidence="2" id="KW-0677">Repeat</keyword>
<feature type="domain" description="RRM" evidence="7">
    <location>
        <begin position="312"/>
        <end position="408"/>
    </location>
</feature>
<evidence type="ECO:0000313" key="8">
    <source>
        <dbReference type="EMBL" id="CAG8612609.1"/>
    </source>
</evidence>
<comment type="caution">
    <text evidence="8">The sequence shown here is derived from an EMBL/GenBank/DDBJ whole genome shotgun (WGS) entry which is preliminary data.</text>
</comment>
<dbReference type="PANTHER" id="PTHR48039:SF5">
    <property type="entry name" value="RNA-BINDING PROTEIN 28"/>
    <property type="match status" value="1"/>
</dbReference>
<proteinExistence type="predicted"/>
<feature type="compositionally biased region" description="Low complexity" evidence="6">
    <location>
        <begin position="436"/>
        <end position="449"/>
    </location>
</feature>
<gene>
    <name evidence="8" type="ORF">RFULGI_LOCUS7037</name>
</gene>
<feature type="region of interest" description="Disordered" evidence="6">
    <location>
        <begin position="132"/>
        <end position="170"/>
    </location>
</feature>
<dbReference type="EMBL" id="CAJVPZ010009759">
    <property type="protein sequence ID" value="CAG8612609.1"/>
    <property type="molecule type" value="Genomic_DNA"/>
</dbReference>